<dbReference type="EMBL" id="FMZX01000001">
    <property type="protein sequence ID" value="SDC21243.1"/>
    <property type="molecule type" value="Genomic_DNA"/>
</dbReference>
<dbReference type="Gene3D" id="3.40.50.12500">
    <property type="match status" value="1"/>
</dbReference>
<protein>
    <submittedName>
        <fullName evidence="1">Maleate isomerase</fullName>
    </submittedName>
</protein>
<evidence type="ECO:0000313" key="2">
    <source>
        <dbReference type="Proteomes" id="UP000198925"/>
    </source>
</evidence>
<name>A0A1G6JRA7_9PROT</name>
<keyword evidence="1" id="KW-0413">Isomerase</keyword>
<dbReference type="RefSeq" id="WP_090659696.1">
    <property type="nucleotide sequence ID" value="NZ_FMZX01000001.1"/>
</dbReference>
<dbReference type="InterPro" id="IPR026286">
    <property type="entry name" value="MaiA/AMDase"/>
</dbReference>
<dbReference type="STRING" id="938405.SAMN02927895_00438"/>
<sequence length="235" mass="23883">MPRPAIGTILPSSNRMVERTLAGILPLFPGVDGCVARIPYWGQGLGQPRDGYDIAGFREAARLLGHAGVGAVCWNGTRGAALGLEHDRALAAAMAEAAGCPATTTALATASLLDRLGIRRFGMVAQGPIDEAAAHAAGLPAEVVGLKGLGIRDNAAASAVDPASITTLVREVAAGADAVLIWSTNLPGLSLVPGLEAELGLPVLDSASVGIWACLREAGIDTRPAARLGRLFSLA</sequence>
<dbReference type="Proteomes" id="UP000198925">
    <property type="component" value="Unassembled WGS sequence"/>
</dbReference>
<keyword evidence="2" id="KW-1185">Reference proteome</keyword>
<dbReference type="AlphaFoldDB" id="A0A1G6JRA7"/>
<evidence type="ECO:0000313" key="1">
    <source>
        <dbReference type="EMBL" id="SDC21243.1"/>
    </source>
</evidence>
<proteinExistence type="predicted"/>
<accession>A0A1G6JRA7</accession>
<dbReference type="GO" id="GO:0016853">
    <property type="term" value="F:isomerase activity"/>
    <property type="evidence" value="ECO:0007669"/>
    <property type="project" value="UniProtKB-KW"/>
</dbReference>
<gene>
    <name evidence="1" type="ORF">SAMN04487779_1001253</name>
</gene>
<organism evidence="1 2">
    <name type="scientific">Belnapia rosea</name>
    <dbReference type="NCBI Taxonomy" id="938405"/>
    <lineage>
        <taxon>Bacteria</taxon>
        <taxon>Pseudomonadati</taxon>
        <taxon>Pseudomonadota</taxon>
        <taxon>Alphaproteobacteria</taxon>
        <taxon>Acetobacterales</taxon>
        <taxon>Roseomonadaceae</taxon>
        <taxon>Belnapia</taxon>
    </lineage>
</organism>
<dbReference type="InterPro" id="IPR053714">
    <property type="entry name" value="Iso_Racemase_Enz_sf"/>
</dbReference>
<dbReference type="PANTHER" id="PTHR40267:SF1">
    <property type="entry name" value="BLR3294 PROTEIN"/>
    <property type="match status" value="1"/>
</dbReference>
<reference evidence="1 2" key="1">
    <citation type="submission" date="2016-10" db="EMBL/GenBank/DDBJ databases">
        <authorList>
            <person name="de Groot N.N."/>
        </authorList>
    </citation>
    <scope>NUCLEOTIDE SEQUENCE [LARGE SCALE GENOMIC DNA]</scope>
    <source>
        <strain evidence="1 2">CPCC 100156</strain>
    </source>
</reference>
<dbReference type="PANTHER" id="PTHR40267">
    <property type="entry name" value="BLR3294 PROTEIN"/>
    <property type="match status" value="1"/>
</dbReference>
<dbReference type="Pfam" id="PF17645">
    <property type="entry name" value="Amdase"/>
    <property type="match status" value="1"/>
</dbReference>